<evidence type="ECO:0000256" key="1">
    <source>
        <dbReference type="SAM" id="SignalP"/>
    </source>
</evidence>
<comment type="caution">
    <text evidence="2">The sequence shown here is derived from an EMBL/GenBank/DDBJ whole genome shotgun (WGS) entry which is preliminary data.</text>
</comment>
<name>A0AAV9XR52_9PEZI</name>
<reference evidence="2 3" key="1">
    <citation type="submission" date="2019-10" db="EMBL/GenBank/DDBJ databases">
        <authorList>
            <person name="Palmer J.M."/>
        </authorList>
    </citation>
    <scope>NUCLEOTIDE SEQUENCE [LARGE SCALE GENOMIC DNA]</scope>
    <source>
        <strain evidence="2 3">TWF694</strain>
    </source>
</reference>
<gene>
    <name evidence="2" type="ORF">TWF694_001289</name>
</gene>
<dbReference type="AlphaFoldDB" id="A0AAV9XR52"/>
<evidence type="ECO:0000313" key="2">
    <source>
        <dbReference type="EMBL" id="KAK6544600.1"/>
    </source>
</evidence>
<dbReference type="EMBL" id="JAVHJO010000001">
    <property type="protein sequence ID" value="KAK6544600.1"/>
    <property type="molecule type" value="Genomic_DNA"/>
</dbReference>
<proteinExistence type="predicted"/>
<organism evidence="2 3">
    <name type="scientific">Orbilia ellipsospora</name>
    <dbReference type="NCBI Taxonomy" id="2528407"/>
    <lineage>
        <taxon>Eukaryota</taxon>
        <taxon>Fungi</taxon>
        <taxon>Dikarya</taxon>
        <taxon>Ascomycota</taxon>
        <taxon>Pezizomycotina</taxon>
        <taxon>Orbiliomycetes</taxon>
        <taxon>Orbiliales</taxon>
        <taxon>Orbiliaceae</taxon>
        <taxon>Orbilia</taxon>
    </lineage>
</organism>
<keyword evidence="1" id="KW-0732">Signal</keyword>
<evidence type="ECO:0000313" key="3">
    <source>
        <dbReference type="Proteomes" id="UP001365542"/>
    </source>
</evidence>
<feature type="chain" id="PRO_5043776805" evidence="1">
    <location>
        <begin position="18"/>
        <end position="213"/>
    </location>
</feature>
<accession>A0AAV9XR52</accession>
<protein>
    <submittedName>
        <fullName evidence="2">Uncharacterized protein</fullName>
    </submittedName>
</protein>
<keyword evidence="3" id="KW-1185">Reference proteome</keyword>
<feature type="signal peptide" evidence="1">
    <location>
        <begin position="1"/>
        <end position="17"/>
    </location>
</feature>
<dbReference type="Proteomes" id="UP001365542">
    <property type="component" value="Unassembled WGS sequence"/>
</dbReference>
<sequence>MFSSLLSLLALTLAASAAPASDPSKPYGDAWADVTQCSYVISLGYSTGDPSNALRWGPPTAYIGTIMQYNTYNGLLATIYSSLTEVNTNQTWTDSLKDHCTIVNGSQYCFSGTWQATNANPNPDLWLWGPNTSFFQYGLLTSRPNAKVNAKSNAFQNLCLSKWPVTSLDAFEQAPDGGAIGEQYCTTDYKGNVIQPCSFLSQTWSYYNLPSNL</sequence>